<feature type="transmembrane region" description="Helical" evidence="1">
    <location>
        <begin position="29"/>
        <end position="53"/>
    </location>
</feature>
<gene>
    <name evidence="3" type="ORF">E3J48_01990</name>
</gene>
<reference evidence="3 4" key="1">
    <citation type="submission" date="2019-03" db="EMBL/GenBank/DDBJ databases">
        <title>Metabolic potential of uncultured bacteria and archaea associated with petroleum seepage in deep-sea sediments.</title>
        <authorList>
            <person name="Dong X."/>
            <person name="Hubert C."/>
        </authorList>
    </citation>
    <scope>NUCLEOTIDE SEQUENCE [LARGE SCALE GENOMIC DNA]</scope>
    <source>
        <strain evidence="3">E29_bin52</strain>
    </source>
</reference>
<evidence type="ECO:0000313" key="3">
    <source>
        <dbReference type="EMBL" id="TET63845.1"/>
    </source>
</evidence>
<keyword evidence="1" id="KW-1133">Transmembrane helix</keyword>
<feature type="transmembrane region" description="Helical" evidence="1">
    <location>
        <begin position="117"/>
        <end position="145"/>
    </location>
</feature>
<sequence length="158" mass="17314">MGRGERPRQSRIKRFVKNLIRINDSPKKIALGVAIGVFWGILPTFGFAILFSVPTAFLLRANRLSAIVGTFVSNPLTWPFIYPLGWKIGQQILGLPPADFSEGFFRVQNLLSLGKSLIVGSLVGNSLLATPISLASYLVVLMAVARYRRRHTSGSADS</sequence>
<dbReference type="Pfam" id="PF09835">
    <property type="entry name" value="DUF2062"/>
    <property type="match status" value="1"/>
</dbReference>
<comment type="caution">
    <text evidence="3">The sequence shown here is derived from an EMBL/GenBank/DDBJ whole genome shotgun (WGS) entry which is preliminary data.</text>
</comment>
<organism evidence="3 4">
    <name type="scientific">Aerophobetes bacterium</name>
    <dbReference type="NCBI Taxonomy" id="2030807"/>
    <lineage>
        <taxon>Bacteria</taxon>
        <taxon>Candidatus Aerophobota</taxon>
    </lineage>
</organism>
<dbReference type="InterPro" id="IPR018639">
    <property type="entry name" value="DUF2062"/>
</dbReference>
<evidence type="ECO:0000256" key="1">
    <source>
        <dbReference type="SAM" id="Phobius"/>
    </source>
</evidence>
<dbReference type="Proteomes" id="UP000319130">
    <property type="component" value="Unassembled WGS sequence"/>
</dbReference>
<dbReference type="PANTHER" id="PTHR40547">
    <property type="entry name" value="SLL0298 PROTEIN"/>
    <property type="match status" value="1"/>
</dbReference>
<protein>
    <submittedName>
        <fullName evidence="3">DUF2062 domain-containing protein</fullName>
    </submittedName>
</protein>
<accession>A0A523WA06</accession>
<proteinExistence type="predicted"/>
<dbReference type="PANTHER" id="PTHR40547:SF1">
    <property type="entry name" value="SLL0298 PROTEIN"/>
    <property type="match status" value="1"/>
</dbReference>
<evidence type="ECO:0000313" key="4">
    <source>
        <dbReference type="Proteomes" id="UP000319130"/>
    </source>
</evidence>
<feature type="domain" description="DUF2062" evidence="2">
    <location>
        <begin position="11"/>
        <end position="151"/>
    </location>
</feature>
<keyword evidence="1" id="KW-0812">Transmembrane</keyword>
<dbReference type="AlphaFoldDB" id="A0A523WA06"/>
<keyword evidence="1" id="KW-0472">Membrane</keyword>
<dbReference type="EMBL" id="SOIZ01000082">
    <property type="protein sequence ID" value="TET63845.1"/>
    <property type="molecule type" value="Genomic_DNA"/>
</dbReference>
<evidence type="ECO:0000259" key="2">
    <source>
        <dbReference type="Pfam" id="PF09835"/>
    </source>
</evidence>
<name>A0A523WA06_UNCAE</name>